<dbReference type="GO" id="GO:0046677">
    <property type="term" value="P:response to antibiotic"/>
    <property type="evidence" value="ECO:0007669"/>
    <property type="project" value="TreeGrafter"/>
</dbReference>
<keyword evidence="9" id="KW-1185">Reference proteome</keyword>
<protein>
    <submittedName>
        <fullName evidence="8">RND family efflux transporter, MFP subunit</fullName>
    </submittedName>
</protein>
<dbReference type="InterPro" id="IPR058637">
    <property type="entry name" value="YknX-like_C"/>
</dbReference>
<dbReference type="InterPro" id="IPR006143">
    <property type="entry name" value="RND_pump_MFP"/>
</dbReference>
<dbReference type="RefSeq" id="WP_084088296.1">
    <property type="nucleotide sequence ID" value="NZ_FQUS01000015.1"/>
</dbReference>
<gene>
    <name evidence="8" type="ORF">SAMN05443144_11543</name>
</gene>
<feature type="domain" description="YknX-like C-terminal permuted SH3-like" evidence="7">
    <location>
        <begin position="360"/>
        <end position="426"/>
    </location>
</feature>
<dbReference type="Pfam" id="PF25944">
    <property type="entry name" value="Beta-barrel_RND"/>
    <property type="match status" value="1"/>
</dbReference>
<evidence type="ECO:0000256" key="3">
    <source>
        <dbReference type="SAM" id="Coils"/>
    </source>
</evidence>
<evidence type="ECO:0000256" key="2">
    <source>
        <dbReference type="ARBA" id="ARBA00009477"/>
    </source>
</evidence>
<evidence type="ECO:0000259" key="5">
    <source>
        <dbReference type="Pfam" id="PF25917"/>
    </source>
</evidence>
<dbReference type="PANTHER" id="PTHR30158">
    <property type="entry name" value="ACRA/E-RELATED COMPONENT OF DRUG EFFLUX TRANSPORTER"/>
    <property type="match status" value="1"/>
</dbReference>
<feature type="domain" description="Multidrug resistance protein MdtA-like alpha-helical hairpin" evidence="4">
    <location>
        <begin position="154"/>
        <end position="223"/>
    </location>
</feature>
<dbReference type="PANTHER" id="PTHR30158:SF24">
    <property type="entry name" value="HLYD FAMILY SECRETION PROTEIN"/>
    <property type="match status" value="1"/>
</dbReference>
<dbReference type="Gene3D" id="1.10.287.470">
    <property type="entry name" value="Helix hairpin bin"/>
    <property type="match status" value="1"/>
</dbReference>
<evidence type="ECO:0000256" key="1">
    <source>
        <dbReference type="ARBA" id="ARBA00004196"/>
    </source>
</evidence>
<dbReference type="InterPro" id="IPR058626">
    <property type="entry name" value="MdtA-like_b-barrel"/>
</dbReference>
<feature type="domain" description="Multidrug resistance protein MdtA-like beta-barrel" evidence="6">
    <location>
        <begin position="262"/>
        <end position="351"/>
    </location>
</feature>
<dbReference type="NCBIfam" id="TIGR01730">
    <property type="entry name" value="RND_mfp"/>
    <property type="match status" value="1"/>
</dbReference>
<dbReference type="GO" id="GO:0005886">
    <property type="term" value="C:plasma membrane"/>
    <property type="evidence" value="ECO:0007669"/>
    <property type="project" value="TreeGrafter"/>
</dbReference>
<dbReference type="GO" id="GO:0030313">
    <property type="term" value="C:cell envelope"/>
    <property type="evidence" value="ECO:0007669"/>
    <property type="project" value="UniProtKB-SubCell"/>
</dbReference>
<comment type="subcellular location">
    <subcellularLocation>
        <location evidence="1">Cell envelope</location>
    </subcellularLocation>
</comment>
<dbReference type="EMBL" id="FQUS01000015">
    <property type="protein sequence ID" value="SHF91437.1"/>
    <property type="molecule type" value="Genomic_DNA"/>
</dbReference>
<dbReference type="Pfam" id="PF25876">
    <property type="entry name" value="HH_MFP_RND"/>
    <property type="match status" value="1"/>
</dbReference>
<feature type="domain" description="Multidrug resistance protein MdtA-like barrel-sandwich hybrid" evidence="5">
    <location>
        <begin position="114"/>
        <end position="254"/>
    </location>
</feature>
<dbReference type="Pfam" id="PF25917">
    <property type="entry name" value="BSH_RND"/>
    <property type="match status" value="1"/>
</dbReference>
<reference evidence="8 9" key="1">
    <citation type="submission" date="2016-11" db="EMBL/GenBank/DDBJ databases">
        <authorList>
            <person name="Jaros S."/>
            <person name="Januszkiewicz K."/>
            <person name="Wedrychowicz H."/>
        </authorList>
    </citation>
    <scope>NUCLEOTIDE SEQUENCE [LARGE SCALE GENOMIC DNA]</scope>
    <source>
        <strain evidence="8 9">DSM 21986</strain>
    </source>
</reference>
<evidence type="ECO:0000259" key="4">
    <source>
        <dbReference type="Pfam" id="PF25876"/>
    </source>
</evidence>
<organism evidence="8 9">
    <name type="scientific">Fodinibius roseus</name>
    <dbReference type="NCBI Taxonomy" id="1194090"/>
    <lineage>
        <taxon>Bacteria</taxon>
        <taxon>Pseudomonadati</taxon>
        <taxon>Balneolota</taxon>
        <taxon>Balneolia</taxon>
        <taxon>Balneolales</taxon>
        <taxon>Balneolaceae</taxon>
        <taxon>Fodinibius</taxon>
    </lineage>
</organism>
<dbReference type="STRING" id="1194090.SAMN05443144_11543"/>
<proteinExistence type="inferred from homology"/>
<sequence length="441" mass="49580">MILQSFISEYRNLLKELWDTYTGIQNEQKLSRVSEQKPEMSNQLNNRQKYYWKARKETILPVVLVGLMALLSACSSSSSQPQAPPPPTVSVSTPLEEEITRYDEFTGRFRAIERVEVRARINGYLDEIRFTDGEMVEKGEVLFVIDQRPYRIALEQAHADLDNARTRFELAKKELERAQDLRSTGAVSQELIDRRNQEYLSAEAAVSSAEASVHSAELDLEYTEVKAPVSGKISENFVSTGNLVSGGLSSATLLTRIVSLDPIYFTFEASEDKLIRYMKGGSFKGNVTTTRESFQTVKARLLGEEQFTYEGNLDFIDNEIDHSTGTLRVRAVFPNNDLLLTPGMFAKARFSATGRHRELLVPDKAIGSDQAQRYVLTVDDSSKVSRKFVKTGTLHNDLRIIEEGLSKKDRVIVNGLGKVQPGQKVTANQDNIALAEEEHQQ</sequence>
<name>A0A1M5FIN3_9BACT</name>
<dbReference type="Gene3D" id="2.40.30.170">
    <property type="match status" value="1"/>
</dbReference>
<dbReference type="Pfam" id="PF25989">
    <property type="entry name" value="YknX_C"/>
    <property type="match status" value="1"/>
</dbReference>
<dbReference type="AlphaFoldDB" id="A0A1M5FIN3"/>
<evidence type="ECO:0000259" key="7">
    <source>
        <dbReference type="Pfam" id="PF25989"/>
    </source>
</evidence>
<dbReference type="Gene3D" id="2.40.50.100">
    <property type="match status" value="1"/>
</dbReference>
<dbReference type="InterPro" id="IPR058625">
    <property type="entry name" value="MdtA-like_BSH"/>
</dbReference>
<keyword evidence="3" id="KW-0175">Coiled coil</keyword>
<dbReference type="Gene3D" id="2.40.420.20">
    <property type="match status" value="1"/>
</dbReference>
<dbReference type="OrthoDB" id="9801814at2"/>
<evidence type="ECO:0000259" key="6">
    <source>
        <dbReference type="Pfam" id="PF25944"/>
    </source>
</evidence>
<dbReference type="SUPFAM" id="SSF111369">
    <property type="entry name" value="HlyD-like secretion proteins"/>
    <property type="match status" value="1"/>
</dbReference>
<dbReference type="FunFam" id="2.40.420.20:FF:000001">
    <property type="entry name" value="Efflux RND transporter periplasmic adaptor subunit"/>
    <property type="match status" value="1"/>
</dbReference>
<evidence type="ECO:0000313" key="9">
    <source>
        <dbReference type="Proteomes" id="UP000184041"/>
    </source>
</evidence>
<feature type="coiled-coil region" evidence="3">
    <location>
        <begin position="154"/>
        <end position="181"/>
    </location>
</feature>
<dbReference type="Proteomes" id="UP000184041">
    <property type="component" value="Unassembled WGS sequence"/>
</dbReference>
<accession>A0A1M5FIN3</accession>
<dbReference type="InterPro" id="IPR058624">
    <property type="entry name" value="MdtA-like_HH"/>
</dbReference>
<evidence type="ECO:0000313" key="8">
    <source>
        <dbReference type="EMBL" id="SHF91437.1"/>
    </source>
</evidence>
<dbReference type="GO" id="GO:0022857">
    <property type="term" value="F:transmembrane transporter activity"/>
    <property type="evidence" value="ECO:0007669"/>
    <property type="project" value="InterPro"/>
</dbReference>
<comment type="similarity">
    <text evidence="2">Belongs to the membrane fusion protein (MFP) (TC 8.A.1) family.</text>
</comment>